<organism evidence="2 3">
    <name type="scientific">Roseibacillus ishigakijimensis</name>
    <dbReference type="NCBI Taxonomy" id="454146"/>
    <lineage>
        <taxon>Bacteria</taxon>
        <taxon>Pseudomonadati</taxon>
        <taxon>Verrucomicrobiota</taxon>
        <taxon>Verrucomicrobiia</taxon>
        <taxon>Verrucomicrobiales</taxon>
        <taxon>Verrucomicrobiaceae</taxon>
        <taxon>Roseibacillus</taxon>
    </lineage>
</organism>
<proteinExistence type="predicted"/>
<sequence>YIPMPRGNAYLCAVMDWYSRRVLGWSLSNTMETGLCLEALEKAFANTGAVPGIFNTDQGCQFTSGEWIGRLEEKGVRVSMDGKGRWMDNVFIERLWRSVKYEEIYLHEHATLIGLCAG</sequence>
<accession>A0A934RQT1</accession>
<comment type="caution">
    <text evidence="2">The sequence shown here is derived from an EMBL/GenBank/DDBJ whole genome shotgun (WGS) entry which is preliminary data.</text>
</comment>
<dbReference type="InterPro" id="IPR001584">
    <property type="entry name" value="Integrase_cat-core"/>
</dbReference>
<feature type="non-terminal residue" evidence="2">
    <location>
        <position position="1"/>
    </location>
</feature>
<evidence type="ECO:0000259" key="1">
    <source>
        <dbReference type="PROSITE" id="PS50994"/>
    </source>
</evidence>
<name>A0A934RQT1_9BACT</name>
<feature type="non-terminal residue" evidence="2">
    <location>
        <position position="118"/>
    </location>
</feature>
<dbReference type="PROSITE" id="PS50994">
    <property type="entry name" value="INTEGRASE"/>
    <property type="match status" value="1"/>
</dbReference>
<dbReference type="InterPro" id="IPR036397">
    <property type="entry name" value="RNaseH_sf"/>
</dbReference>
<dbReference type="Gene3D" id="3.30.420.10">
    <property type="entry name" value="Ribonuclease H-like superfamily/Ribonuclease H"/>
    <property type="match status" value="1"/>
</dbReference>
<gene>
    <name evidence="2" type="ORF">JIN78_17025</name>
</gene>
<dbReference type="RefSeq" id="WP_200393198.1">
    <property type="nucleotide sequence ID" value="NZ_JAENIO010000174.1"/>
</dbReference>
<dbReference type="GO" id="GO:0015074">
    <property type="term" value="P:DNA integration"/>
    <property type="evidence" value="ECO:0007669"/>
    <property type="project" value="InterPro"/>
</dbReference>
<dbReference type="PANTHER" id="PTHR46889">
    <property type="entry name" value="TRANSPOSASE INSF FOR INSERTION SEQUENCE IS3B-RELATED"/>
    <property type="match status" value="1"/>
</dbReference>
<dbReference type="AlphaFoldDB" id="A0A934RQT1"/>
<dbReference type="SUPFAM" id="SSF53098">
    <property type="entry name" value="Ribonuclease H-like"/>
    <property type="match status" value="1"/>
</dbReference>
<dbReference type="EMBL" id="JAENIO010000174">
    <property type="protein sequence ID" value="MBK1835769.1"/>
    <property type="molecule type" value="Genomic_DNA"/>
</dbReference>
<feature type="domain" description="Integrase catalytic" evidence="1">
    <location>
        <begin position="1"/>
        <end position="118"/>
    </location>
</feature>
<evidence type="ECO:0000313" key="2">
    <source>
        <dbReference type="EMBL" id="MBK1835769.1"/>
    </source>
</evidence>
<dbReference type="PANTHER" id="PTHR46889:SF7">
    <property type="entry name" value="TRANSPOSASE FOR INSERTION SEQUENCE ELEMENT IS904"/>
    <property type="match status" value="1"/>
</dbReference>
<dbReference type="GO" id="GO:0003676">
    <property type="term" value="F:nucleic acid binding"/>
    <property type="evidence" value="ECO:0007669"/>
    <property type="project" value="InterPro"/>
</dbReference>
<dbReference type="InterPro" id="IPR012337">
    <property type="entry name" value="RNaseH-like_sf"/>
</dbReference>
<protein>
    <submittedName>
        <fullName evidence="2">Transposase family protein</fullName>
    </submittedName>
</protein>
<dbReference type="Proteomes" id="UP000604083">
    <property type="component" value="Unassembled WGS sequence"/>
</dbReference>
<evidence type="ECO:0000313" key="3">
    <source>
        <dbReference type="Proteomes" id="UP000604083"/>
    </source>
</evidence>
<reference evidence="2" key="1">
    <citation type="submission" date="2021-01" db="EMBL/GenBank/DDBJ databases">
        <title>Modified the classification status of verrucomicrobia.</title>
        <authorList>
            <person name="Feng X."/>
        </authorList>
    </citation>
    <scope>NUCLEOTIDE SEQUENCE</scope>
    <source>
        <strain evidence="2">KCTC 12986</strain>
    </source>
</reference>
<keyword evidence="3" id="KW-1185">Reference proteome</keyword>
<dbReference type="InterPro" id="IPR050900">
    <property type="entry name" value="Transposase_IS3/IS150/IS904"/>
</dbReference>
<dbReference type="Pfam" id="PF00665">
    <property type="entry name" value="rve"/>
    <property type="match status" value="1"/>
</dbReference>